<dbReference type="AlphaFoldDB" id="A0A3N1VFK5"/>
<gene>
    <name evidence="1" type="ORF">EDC27_0793</name>
</gene>
<comment type="caution">
    <text evidence="1">The sequence shown here is derived from an EMBL/GenBank/DDBJ whole genome shotgun (WGS) entry which is preliminary data.</text>
</comment>
<protein>
    <submittedName>
        <fullName evidence="1">Uncharacterized protein</fullName>
    </submittedName>
</protein>
<dbReference type="Proteomes" id="UP000276223">
    <property type="component" value="Unassembled WGS sequence"/>
</dbReference>
<sequence>MDTVSSARCTRAPGQSVAAIVRSKGHVLTLLVLGHGERRFVQEHGARAIAPSAGAAVKIRGWNAAESRCFDQDRKVQELRASKVRRHDR</sequence>
<proteinExistence type="predicted"/>
<organism evidence="1 2">
    <name type="scientific">Desulfosoma caldarium</name>
    <dbReference type="NCBI Taxonomy" id="610254"/>
    <lineage>
        <taxon>Bacteria</taxon>
        <taxon>Pseudomonadati</taxon>
        <taxon>Thermodesulfobacteriota</taxon>
        <taxon>Syntrophobacteria</taxon>
        <taxon>Syntrophobacterales</taxon>
        <taxon>Syntrophobacteraceae</taxon>
        <taxon>Desulfosoma</taxon>
    </lineage>
</organism>
<evidence type="ECO:0000313" key="2">
    <source>
        <dbReference type="Proteomes" id="UP000276223"/>
    </source>
</evidence>
<name>A0A3N1VFK5_9BACT</name>
<keyword evidence="2" id="KW-1185">Reference proteome</keyword>
<reference evidence="1 2" key="1">
    <citation type="submission" date="2018-11" db="EMBL/GenBank/DDBJ databases">
        <title>Genomic Encyclopedia of Type Strains, Phase IV (KMG-IV): sequencing the most valuable type-strain genomes for metagenomic binning, comparative biology and taxonomic classification.</title>
        <authorList>
            <person name="Goeker M."/>
        </authorList>
    </citation>
    <scope>NUCLEOTIDE SEQUENCE [LARGE SCALE GENOMIC DNA]</scope>
    <source>
        <strain evidence="1 2">DSM 22027</strain>
    </source>
</reference>
<evidence type="ECO:0000313" key="1">
    <source>
        <dbReference type="EMBL" id="ROR01614.1"/>
    </source>
</evidence>
<dbReference type="EMBL" id="RJVA01000010">
    <property type="protein sequence ID" value="ROR01614.1"/>
    <property type="molecule type" value="Genomic_DNA"/>
</dbReference>
<accession>A0A3N1VFK5</accession>